<accession>A0AAN1SZU5</accession>
<evidence type="ECO:0000313" key="3">
    <source>
        <dbReference type="Proteomes" id="UP001319121"/>
    </source>
</evidence>
<dbReference type="EMBL" id="AP019536">
    <property type="protein sequence ID" value="BBJ00123.1"/>
    <property type="molecule type" value="Genomic_DNA"/>
</dbReference>
<feature type="compositionally biased region" description="Basic and acidic residues" evidence="1">
    <location>
        <begin position="45"/>
        <end position="60"/>
    </location>
</feature>
<keyword evidence="3" id="KW-1185">Reference proteome</keyword>
<dbReference type="AlphaFoldDB" id="A0AAN1SZU5"/>
<protein>
    <submittedName>
        <fullName evidence="2">Uncharacterized protein</fullName>
    </submittedName>
</protein>
<reference evidence="2 3" key="1">
    <citation type="submission" date="2019-03" db="EMBL/GenBank/DDBJ databases">
        <title>Complete genome sequence of Ferrigenium kumadai strain An22, a microaerophilic iron-oxidizing bacterium isolated from a paddy field soil.</title>
        <authorList>
            <person name="Watanabe T."/>
            <person name="Asakawa S."/>
        </authorList>
    </citation>
    <scope>NUCLEOTIDE SEQUENCE [LARGE SCALE GENOMIC DNA]</scope>
    <source>
        <strain evidence="2 3">An22</strain>
    </source>
</reference>
<dbReference type="KEGG" id="fku:FGKAn22_18150"/>
<sequence length="86" mass="10316">MQRDQSERCDNEKRKVGNHIEEIRHAKEDARIREMVVFLRLRDWRQKHQRKRDGACRQQERNPAAPHRPSPARQSGHRPLAMRGSQ</sequence>
<dbReference type="Proteomes" id="UP001319121">
    <property type="component" value="Chromosome"/>
</dbReference>
<evidence type="ECO:0000313" key="2">
    <source>
        <dbReference type="EMBL" id="BBJ00123.1"/>
    </source>
</evidence>
<feature type="region of interest" description="Disordered" evidence="1">
    <location>
        <begin position="45"/>
        <end position="86"/>
    </location>
</feature>
<gene>
    <name evidence="2" type="ORF">FGKAn22_18150</name>
</gene>
<proteinExistence type="predicted"/>
<organism evidence="2 3">
    <name type="scientific">Ferrigenium kumadai</name>
    <dbReference type="NCBI Taxonomy" id="1682490"/>
    <lineage>
        <taxon>Bacteria</taxon>
        <taxon>Pseudomonadati</taxon>
        <taxon>Pseudomonadota</taxon>
        <taxon>Betaproteobacteria</taxon>
        <taxon>Nitrosomonadales</taxon>
        <taxon>Gallionellaceae</taxon>
        <taxon>Ferrigenium</taxon>
    </lineage>
</organism>
<name>A0AAN1SZU5_9PROT</name>
<evidence type="ECO:0000256" key="1">
    <source>
        <dbReference type="SAM" id="MobiDB-lite"/>
    </source>
</evidence>